<evidence type="ECO:0000313" key="3">
    <source>
        <dbReference type="Proteomes" id="UP001216139"/>
    </source>
</evidence>
<accession>A0ABY7T5B4</accession>
<dbReference type="Proteomes" id="UP001216139">
    <property type="component" value="Chromosome"/>
</dbReference>
<keyword evidence="1" id="KW-1133">Transmembrane helix</keyword>
<proteinExistence type="predicted"/>
<gene>
    <name evidence="2" type="ORF">PQO05_22240</name>
</gene>
<evidence type="ECO:0000256" key="1">
    <source>
        <dbReference type="SAM" id="Phobius"/>
    </source>
</evidence>
<keyword evidence="1" id="KW-0812">Transmembrane</keyword>
<keyword evidence="3" id="KW-1185">Reference proteome</keyword>
<keyword evidence="1" id="KW-0472">Membrane</keyword>
<feature type="transmembrane region" description="Helical" evidence="1">
    <location>
        <begin position="32"/>
        <end position="50"/>
    </location>
</feature>
<protein>
    <submittedName>
        <fullName evidence="2">Uncharacterized protein</fullName>
    </submittedName>
</protein>
<sequence length="81" mass="8995">MLLLLVNISIFVQLKIQGIMNSMQNANDERHYMVLTASIVIGFAGIFLRFAGEAPYWSWISNVVLVLGIIVALKGVFAILK</sequence>
<reference evidence="2 3" key="1">
    <citation type="submission" date="2023-02" db="EMBL/GenBank/DDBJ databases">
        <title>Genome sequence of Mucilaginibacter jinjuensis strain KACC 16571.</title>
        <authorList>
            <person name="Kim S."/>
            <person name="Heo J."/>
            <person name="Kwon S.-W."/>
        </authorList>
    </citation>
    <scope>NUCLEOTIDE SEQUENCE [LARGE SCALE GENOMIC DNA]</scope>
    <source>
        <strain evidence="2 3">KACC 16571</strain>
    </source>
</reference>
<evidence type="ECO:0000313" key="2">
    <source>
        <dbReference type="EMBL" id="WCT11463.1"/>
    </source>
</evidence>
<organism evidence="2 3">
    <name type="scientific">Mucilaginibacter jinjuensis</name>
    <dbReference type="NCBI Taxonomy" id="1176721"/>
    <lineage>
        <taxon>Bacteria</taxon>
        <taxon>Pseudomonadati</taxon>
        <taxon>Bacteroidota</taxon>
        <taxon>Sphingobacteriia</taxon>
        <taxon>Sphingobacteriales</taxon>
        <taxon>Sphingobacteriaceae</taxon>
        <taxon>Mucilaginibacter</taxon>
    </lineage>
</organism>
<dbReference type="RefSeq" id="WP_273629651.1">
    <property type="nucleotide sequence ID" value="NZ_CP117167.1"/>
</dbReference>
<feature type="transmembrane region" description="Helical" evidence="1">
    <location>
        <begin position="56"/>
        <end position="80"/>
    </location>
</feature>
<dbReference type="EMBL" id="CP117167">
    <property type="protein sequence ID" value="WCT11463.1"/>
    <property type="molecule type" value="Genomic_DNA"/>
</dbReference>
<name>A0ABY7T5B4_9SPHI</name>